<organism evidence="2 3">
    <name type="scientific">Aeromonas veronii AMC34</name>
    <dbReference type="NCBI Taxonomy" id="1073383"/>
    <lineage>
        <taxon>Bacteria</taxon>
        <taxon>Pseudomonadati</taxon>
        <taxon>Pseudomonadota</taxon>
        <taxon>Gammaproteobacteria</taxon>
        <taxon>Aeromonadales</taxon>
        <taxon>Aeromonadaceae</taxon>
        <taxon>Aeromonas</taxon>
    </lineage>
</organism>
<feature type="transmembrane region" description="Helical" evidence="1">
    <location>
        <begin position="20"/>
        <end position="40"/>
    </location>
</feature>
<sequence length="71" mass="8416">MLLNKLVKRDSTRPTFSSDHATFLFFIYQPITFHLFSLYAHRCNNLRNIITPTGKTDIFSNFIYLMSNILR</sequence>
<evidence type="ECO:0000313" key="2">
    <source>
        <dbReference type="EMBL" id="EKB17820.1"/>
    </source>
</evidence>
<proteinExistence type="predicted"/>
<dbReference type="EMBL" id="AGWU01000024">
    <property type="protein sequence ID" value="EKB17820.1"/>
    <property type="molecule type" value="Genomic_DNA"/>
</dbReference>
<dbReference type="Proteomes" id="UP000006087">
    <property type="component" value="Unassembled WGS sequence"/>
</dbReference>
<accession>K1IFJ2</accession>
<keyword evidence="1" id="KW-1133">Transmembrane helix</keyword>
<evidence type="ECO:0000313" key="3">
    <source>
        <dbReference type="Proteomes" id="UP000006087"/>
    </source>
</evidence>
<gene>
    <name evidence="2" type="ORF">HMPREF1168_04047</name>
</gene>
<name>K1IFJ2_AERVE</name>
<dbReference type="AlphaFoldDB" id="K1IFJ2"/>
<reference evidence="2 3" key="1">
    <citation type="submission" date="2012-06" db="EMBL/GenBank/DDBJ databases">
        <title>The Genome Sequence of Aeromonas veronii AMC34.</title>
        <authorList>
            <consortium name="The Broad Institute Genome Sequencing Platform"/>
            <person name="Earl A."/>
            <person name="Ward D."/>
            <person name="Feldgarden M."/>
            <person name="Gevers D."/>
            <person name="Graf J."/>
            <person name="Tomasi A."/>
            <person name="Horneman A."/>
            <person name="Walker B."/>
            <person name="Young S.K."/>
            <person name="Zeng Q."/>
            <person name="Gargeya S."/>
            <person name="Fitzgerald M."/>
            <person name="Haas B."/>
            <person name="Abouelleil A."/>
            <person name="Alvarado L."/>
            <person name="Arachchi H.M."/>
            <person name="Berlin A.M."/>
            <person name="Chapman S.B."/>
            <person name="Goldberg J."/>
            <person name="Griggs A."/>
            <person name="Gujja S."/>
            <person name="Hansen M."/>
            <person name="Howarth C."/>
            <person name="Imamovic A."/>
            <person name="Larimer J."/>
            <person name="McCowan C."/>
            <person name="Montmayeur A."/>
            <person name="Murphy C."/>
            <person name="Neiman D."/>
            <person name="Pearson M."/>
            <person name="Priest M."/>
            <person name="Roberts A."/>
            <person name="Saif S."/>
            <person name="Shea T."/>
            <person name="Sisk P."/>
            <person name="Sykes S."/>
            <person name="Wortman J."/>
            <person name="Nusbaum C."/>
            <person name="Birren B."/>
        </authorList>
    </citation>
    <scope>NUCLEOTIDE SEQUENCE [LARGE SCALE GENOMIC DNA]</scope>
    <source>
        <strain evidence="2 3">AMC34</strain>
    </source>
</reference>
<keyword evidence="1" id="KW-0472">Membrane</keyword>
<comment type="caution">
    <text evidence="2">The sequence shown here is derived from an EMBL/GenBank/DDBJ whole genome shotgun (WGS) entry which is preliminary data.</text>
</comment>
<protein>
    <submittedName>
        <fullName evidence="2">Uncharacterized protein</fullName>
    </submittedName>
</protein>
<dbReference type="HOGENOM" id="CLU_2730964_0_0_6"/>
<evidence type="ECO:0000256" key="1">
    <source>
        <dbReference type="SAM" id="Phobius"/>
    </source>
</evidence>
<keyword evidence="1" id="KW-0812">Transmembrane</keyword>